<name>A0A368PA18_9FLAO</name>
<evidence type="ECO:0000313" key="3">
    <source>
        <dbReference type="Proteomes" id="UP000252249"/>
    </source>
</evidence>
<proteinExistence type="predicted"/>
<dbReference type="OrthoDB" id="1448607at2"/>
<evidence type="ECO:0000256" key="1">
    <source>
        <dbReference type="SAM" id="SignalP"/>
    </source>
</evidence>
<evidence type="ECO:0000313" key="2">
    <source>
        <dbReference type="EMBL" id="RCU58639.1"/>
    </source>
</evidence>
<dbReference type="InterPro" id="IPR046219">
    <property type="entry name" value="DUF6252"/>
</dbReference>
<organism evidence="2 3">
    <name type="scientific">Oceanihabitans sediminis</name>
    <dbReference type="NCBI Taxonomy" id="1812012"/>
    <lineage>
        <taxon>Bacteria</taxon>
        <taxon>Pseudomonadati</taxon>
        <taxon>Bacteroidota</taxon>
        <taxon>Flavobacteriia</taxon>
        <taxon>Flavobacteriales</taxon>
        <taxon>Flavobacteriaceae</taxon>
        <taxon>Oceanihabitans</taxon>
    </lineage>
</organism>
<gene>
    <name evidence="2" type="ORF">DU428_04480</name>
</gene>
<sequence length="225" mass="23491">MKKLLVLLVSVVFVVSCGDELESNTPAFQGDKDGSLWKGDYYSAAMDANGNLVVTGGKGGETVVLTIASTNVGSYSLGDGSASEAAFNNVAELHFSTYNDPDPALQLYPADGEITIEEFNLSNRTVTGSFWFNAFTDSGMQTVNYSKGVFYQIPVSGTVDSNIISCDDAVAASVTAQAAYEAATTGDANYSELCNAYKAALEAQIVSCGDANGVLQGLIDGLSCE</sequence>
<comment type="caution">
    <text evidence="2">The sequence shown here is derived from an EMBL/GenBank/DDBJ whole genome shotgun (WGS) entry which is preliminary data.</text>
</comment>
<dbReference type="EMBL" id="QPIG01000001">
    <property type="protein sequence ID" value="RCU58639.1"/>
    <property type="molecule type" value="Genomic_DNA"/>
</dbReference>
<feature type="signal peptide" evidence="1">
    <location>
        <begin position="1"/>
        <end position="18"/>
    </location>
</feature>
<dbReference type="Proteomes" id="UP000252249">
    <property type="component" value="Unassembled WGS sequence"/>
</dbReference>
<keyword evidence="3" id="KW-1185">Reference proteome</keyword>
<reference evidence="2 3" key="1">
    <citation type="submission" date="2018-07" db="EMBL/GenBank/DDBJ databases">
        <title>Oceanihabitans testaceum sp. nov., isolated from marine sediment.</title>
        <authorList>
            <person name="Li C.-M."/>
        </authorList>
    </citation>
    <scope>NUCLEOTIDE SEQUENCE [LARGE SCALE GENOMIC DNA]</scope>
    <source>
        <strain evidence="2 3">S9-10</strain>
    </source>
</reference>
<feature type="chain" id="PRO_5016630146" description="Lipoprotein" evidence="1">
    <location>
        <begin position="19"/>
        <end position="225"/>
    </location>
</feature>
<dbReference type="PROSITE" id="PS51257">
    <property type="entry name" value="PROKAR_LIPOPROTEIN"/>
    <property type="match status" value="1"/>
</dbReference>
<dbReference type="Pfam" id="PF19765">
    <property type="entry name" value="DUF6252"/>
    <property type="match status" value="1"/>
</dbReference>
<accession>A0A368PA18</accession>
<dbReference type="AlphaFoldDB" id="A0A368PA18"/>
<protein>
    <recommendedName>
        <fullName evidence="4">Lipoprotein</fullName>
    </recommendedName>
</protein>
<dbReference type="RefSeq" id="WP_113966194.1">
    <property type="nucleotide sequence ID" value="NZ_QNRP01000003.1"/>
</dbReference>
<evidence type="ECO:0008006" key="4">
    <source>
        <dbReference type="Google" id="ProtNLM"/>
    </source>
</evidence>
<keyword evidence="1" id="KW-0732">Signal</keyword>